<evidence type="ECO:0000256" key="1">
    <source>
        <dbReference type="SAM" id="MobiDB-lite"/>
    </source>
</evidence>
<feature type="compositionally biased region" description="Basic and acidic residues" evidence="1">
    <location>
        <begin position="516"/>
        <end position="541"/>
    </location>
</feature>
<keyword evidence="3" id="KW-1185">Reference proteome</keyword>
<feature type="region of interest" description="Disordered" evidence="1">
    <location>
        <begin position="421"/>
        <end position="455"/>
    </location>
</feature>
<reference evidence="2 3" key="1">
    <citation type="submission" date="2016-06" db="EMBL/GenBank/DDBJ databases">
        <title>Evolution of pathogenesis and genome organization in the Tremellales.</title>
        <authorList>
            <person name="Cuomo C."/>
            <person name="Litvintseva A."/>
            <person name="Heitman J."/>
            <person name="Chen Y."/>
            <person name="Sun S."/>
            <person name="Springer D."/>
            <person name="Dromer F."/>
            <person name="Young S."/>
            <person name="Zeng Q."/>
            <person name="Chapman S."/>
            <person name="Gujja S."/>
            <person name="Saif S."/>
            <person name="Birren B."/>
        </authorList>
    </citation>
    <scope>NUCLEOTIDE SEQUENCE [LARGE SCALE GENOMIC DNA]</scope>
    <source>
        <strain evidence="2 3">ATCC 28783</strain>
    </source>
</reference>
<gene>
    <name evidence="2" type="ORF">M231_00347</name>
</gene>
<dbReference type="Proteomes" id="UP000289152">
    <property type="component" value="Unassembled WGS sequence"/>
</dbReference>
<feature type="compositionally biased region" description="Pro residues" evidence="1">
    <location>
        <begin position="15"/>
        <end position="24"/>
    </location>
</feature>
<dbReference type="OrthoDB" id="3153298at2759"/>
<organism evidence="2 3">
    <name type="scientific">Tremella mesenterica</name>
    <name type="common">Jelly fungus</name>
    <dbReference type="NCBI Taxonomy" id="5217"/>
    <lineage>
        <taxon>Eukaryota</taxon>
        <taxon>Fungi</taxon>
        <taxon>Dikarya</taxon>
        <taxon>Basidiomycota</taxon>
        <taxon>Agaricomycotina</taxon>
        <taxon>Tremellomycetes</taxon>
        <taxon>Tremellales</taxon>
        <taxon>Tremellaceae</taxon>
        <taxon>Tremella</taxon>
    </lineage>
</organism>
<comment type="caution">
    <text evidence="2">The sequence shown here is derived from an EMBL/GenBank/DDBJ whole genome shotgun (WGS) entry which is preliminary data.</text>
</comment>
<accession>A0A4V1M522</accession>
<dbReference type="EMBL" id="SDIL01000002">
    <property type="protein sequence ID" value="RXK42357.1"/>
    <property type="molecule type" value="Genomic_DNA"/>
</dbReference>
<sequence>MSTALSAPSRLDSPRAPPRKPLPTPSLIIFGESFVGPFTLFRDRDRIIKKFKGASAKGLNNPKSTLKVADELLSSLFIHFSSDLLSEPRYALLIFGNVDLQINYLYNLETKPLTTASFPEDLRPTLPDSIPESLPGQYSAPGPQLHCRAVLDAYTTFIEREIVNGPVGSIIKSANAQGASGSKILICGALPPVVPDEIQPRIPDKYILRVNKKPEDYDPPPHILSSLARLSVSDHMYTPSPLPTGSDLMPKGIPVRDMLLHDYPLVTLPTRVKMVNDFNTGLKSFCDRYPDILGFVDISPQMLTHSNDPDFISRFGEVDQGTWRDTQDPSNIHPLWEPALPFWKEELLKHGIRTDLWETCGDPHSTLQAFEISKSEKIRRRLGSSTPTEFRSPSATRIIPVTTPSSPGVYLPPHRAAALRASSAPSPPRTPLRSHFSLAERKTPSSFPRSPRVPPEDEIMARSIQRGRLPYTESSVSDTRSNIADIIPGSVDNRSTLGYGDEGETPRGVWRVDRSMKKDHGWRTPERAVRRTAETDQRPEKGALPTMPPELWSSERVRAVRIS</sequence>
<proteinExistence type="predicted"/>
<dbReference type="STRING" id="5217.A0A4V1M522"/>
<name>A0A4V1M522_TREME</name>
<protein>
    <submittedName>
        <fullName evidence="2">Uncharacterized protein</fullName>
    </submittedName>
</protein>
<dbReference type="AlphaFoldDB" id="A0A4V1M522"/>
<evidence type="ECO:0000313" key="3">
    <source>
        <dbReference type="Proteomes" id="UP000289152"/>
    </source>
</evidence>
<dbReference type="InParanoid" id="A0A4V1M522"/>
<feature type="region of interest" description="Disordered" evidence="1">
    <location>
        <begin position="1"/>
        <end position="24"/>
    </location>
</feature>
<evidence type="ECO:0000313" key="2">
    <source>
        <dbReference type="EMBL" id="RXK42357.1"/>
    </source>
</evidence>
<feature type="compositionally biased region" description="Basic and acidic residues" evidence="1">
    <location>
        <begin position="553"/>
        <end position="563"/>
    </location>
</feature>
<feature type="region of interest" description="Disordered" evidence="1">
    <location>
        <begin position="516"/>
        <end position="563"/>
    </location>
</feature>